<sequence>MTDRIIGTMRRIDDRLGAVRVEDLYDTGIDDLWSALTRPERLARWIAVVEGDLRLGGTFHARFTSEWEGPMRVETCEEPHRLLLTGLEDGTQVEATLTAEGARTRLVVEERGLPVDKLHFYGAGWQVHLEDLGHLLAGEGSEWKPRWQALTPAYEALEVA</sequence>
<feature type="domain" description="Activator of Hsp90 ATPase homologue 1/2-like C-terminal" evidence="2">
    <location>
        <begin position="28"/>
        <end position="136"/>
    </location>
</feature>
<evidence type="ECO:0000313" key="3">
    <source>
        <dbReference type="EMBL" id="GMA95498.1"/>
    </source>
</evidence>
<organism evidence="3 4">
    <name type="scientific">Pseudolysinimonas kribbensis</name>
    <dbReference type="NCBI Taxonomy" id="433641"/>
    <lineage>
        <taxon>Bacteria</taxon>
        <taxon>Bacillati</taxon>
        <taxon>Actinomycetota</taxon>
        <taxon>Actinomycetes</taxon>
        <taxon>Micrococcales</taxon>
        <taxon>Microbacteriaceae</taxon>
        <taxon>Pseudolysinimonas</taxon>
    </lineage>
</organism>
<dbReference type="RefSeq" id="WP_284254264.1">
    <property type="nucleotide sequence ID" value="NZ_BAAAQO010000002.1"/>
</dbReference>
<keyword evidence="4" id="KW-1185">Reference proteome</keyword>
<evidence type="ECO:0000256" key="1">
    <source>
        <dbReference type="ARBA" id="ARBA00006817"/>
    </source>
</evidence>
<gene>
    <name evidence="3" type="ORF">GCM10025881_23220</name>
</gene>
<reference evidence="4" key="1">
    <citation type="journal article" date="2019" name="Int. J. Syst. Evol. Microbiol.">
        <title>The Global Catalogue of Microorganisms (GCM) 10K type strain sequencing project: providing services to taxonomists for standard genome sequencing and annotation.</title>
        <authorList>
            <consortium name="The Broad Institute Genomics Platform"/>
            <consortium name="The Broad Institute Genome Sequencing Center for Infectious Disease"/>
            <person name="Wu L."/>
            <person name="Ma J."/>
        </authorList>
    </citation>
    <scope>NUCLEOTIDE SEQUENCE [LARGE SCALE GENOMIC DNA]</scope>
    <source>
        <strain evidence="4">NBRC 108894</strain>
    </source>
</reference>
<dbReference type="InterPro" id="IPR013538">
    <property type="entry name" value="ASHA1/2-like_C"/>
</dbReference>
<dbReference type="Gene3D" id="3.30.530.20">
    <property type="match status" value="1"/>
</dbReference>
<comment type="similarity">
    <text evidence="1">Belongs to the AHA1 family.</text>
</comment>
<evidence type="ECO:0000259" key="2">
    <source>
        <dbReference type="Pfam" id="PF08327"/>
    </source>
</evidence>
<dbReference type="InterPro" id="IPR023393">
    <property type="entry name" value="START-like_dom_sf"/>
</dbReference>
<comment type="caution">
    <text evidence="3">The sequence shown here is derived from an EMBL/GenBank/DDBJ whole genome shotgun (WGS) entry which is preliminary data.</text>
</comment>
<proteinExistence type="inferred from homology"/>
<dbReference type="EMBL" id="BSVB01000001">
    <property type="protein sequence ID" value="GMA95498.1"/>
    <property type="molecule type" value="Genomic_DNA"/>
</dbReference>
<evidence type="ECO:0000313" key="4">
    <source>
        <dbReference type="Proteomes" id="UP001157034"/>
    </source>
</evidence>
<dbReference type="SUPFAM" id="SSF55961">
    <property type="entry name" value="Bet v1-like"/>
    <property type="match status" value="1"/>
</dbReference>
<accession>A0ABQ6K501</accession>
<dbReference type="Pfam" id="PF08327">
    <property type="entry name" value="AHSA1"/>
    <property type="match status" value="1"/>
</dbReference>
<dbReference type="Proteomes" id="UP001157034">
    <property type="component" value="Unassembled WGS sequence"/>
</dbReference>
<protein>
    <recommendedName>
        <fullName evidence="2">Activator of Hsp90 ATPase homologue 1/2-like C-terminal domain-containing protein</fullName>
    </recommendedName>
</protein>
<name>A0ABQ6K501_9MICO</name>